<evidence type="ECO:0000313" key="2">
    <source>
        <dbReference type="EMBL" id="BBH51825.1"/>
    </source>
</evidence>
<dbReference type="Proteomes" id="UP000291236">
    <property type="component" value="Chromosome"/>
</dbReference>
<dbReference type="AlphaFoldDB" id="A0A4P2VRP3"/>
<feature type="coiled-coil region" evidence="1">
    <location>
        <begin position="142"/>
        <end position="169"/>
    </location>
</feature>
<dbReference type="KEGG" id="sbf:JCM31447_02480"/>
<sequence length="1038" mass="117693">MKNILLRFLFVFLSILHLKTHSQSQSDTLQIPNLIYYDANNIIINKNSQSITLNDDATFLIGNSYLSAKKIIFQKNIGLITANGDVKLINSKQKITASNIIIDINTKQMRMDNAKIYSDPSLTELNVSEETLGFSKAEIAFDLAKNTRKKELENELKAMREEYINLKNLYSIKGNKSEDIANKMNDILKHYSRLLARLTRTQYQPNAILASLPEKVRDKLIERRAAVEKFNRENPEISSKITNFTSIKGYVKIAASQIIQKDQDTFILNNAIITPCKCSDLNEPPVYGFSSQNATIELNEYITMRDVSVDLLSIPIFYSPWLKFPIKSKRETGFLLPSGYMSNNAGQEISLPYFITLGPHADSTLTYEYFSQRGSQFSGEFRLRLEENSTLKTEGKFIKDKLNQSNWQSNQSNIAASQIAGATAINDRITNQRYNSYLGTNTENRWFSNNSINIPIEQSFSLKGNAQLISDNSYISDFSDNNININPLASVYGDTSPASRRFLNQEIDAEYYGNNFVLSIRGQGLKDLFADSQANTPLRLPRVEFHLLPDRYFKLPFSFSNETSWENVDRINGTNFISMNQNSSSPQGTSVFYEPNADKSITDPYASGYRLNTSSKIILPLKSNDYINANISVKGTGTQYYFPKSTPYNSSQPFLSYLQYGSHVEIPIYANLKNAYLDSKNISITQNFKPYADFSYIPNVTMSSNFPTTYQLWYAEDNVLSNATLTLGVETSWTIKKENYKLSKAPIARIPERLDIGVGNIQFFYESIKDKNLNLPPDTKEIFQFTSEAEAAKVFDLWAKKELNDYSDKVSSNELKQNYIWPEGNFYQKETLWTMTPLTLSIATGYNLLAERTAEEANQNAGSSVVSIPVQKYTDIIATGKVNLSPFVPIDASLTTSFSQYYQRINSLGFSSNANFPFGLKLSYSNNQQFVLDPNNTDNFIKKTQESYGITYLPFNWLKLNYEWAQNTDPSAPAGTDFSNGRNYASTKNLSLLNIQDCLDLIFAINKPAGVPESSPTYVISMNLKIFGYEKKFDKSDW</sequence>
<dbReference type="InterPro" id="IPR020889">
    <property type="entry name" value="LipoPS_assembly_LptD"/>
</dbReference>
<organism evidence="2 3">
    <name type="scientific">Fluviispira sanaruensis</name>
    <dbReference type="NCBI Taxonomy" id="2493639"/>
    <lineage>
        <taxon>Bacteria</taxon>
        <taxon>Pseudomonadati</taxon>
        <taxon>Bdellovibrionota</taxon>
        <taxon>Oligoflexia</taxon>
        <taxon>Silvanigrellales</taxon>
        <taxon>Silvanigrellaceae</taxon>
        <taxon>Fluviispira</taxon>
    </lineage>
</organism>
<dbReference type="RefSeq" id="WP_130605730.1">
    <property type="nucleotide sequence ID" value="NZ_AP019368.1"/>
</dbReference>
<accession>A0A4P2VRP3</accession>
<evidence type="ECO:0000313" key="3">
    <source>
        <dbReference type="Proteomes" id="UP000291236"/>
    </source>
</evidence>
<dbReference type="HAMAP" id="MF_01411">
    <property type="entry name" value="LPS_assembly_LptD"/>
    <property type="match status" value="1"/>
</dbReference>
<dbReference type="OrthoDB" id="9760225at2"/>
<name>A0A4P2VRP3_FLUSA</name>
<proteinExistence type="inferred from homology"/>
<dbReference type="GO" id="GO:0043165">
    <property type="term" value="P:Gram-negative-bacterium-type cell outer membrane assembly"/>
    <property type="evidence" value="ECO:0007669"/>
    <property type="project" value="InterPro"/>
</dbReference>
<dbReference type="EMBL" id="AP019368">
    <property type="protein sequence ID" value="BBH51825.1"/>
    <property type="molecule type" value="Genomic_DNA"/>
</dbReference>
<keyword evidence="1" id="KW-0175">Coiled coil</keyword>
<dbReference type="PANTHER" id="PTHR30189">
    <property type="entry name" value="LPS-ASSEMBLY PROTEIN"/>
    <property type="match status" value="1"/>
</dbReference>
<reference evidence="2 3" key="1">
    <citation type="submission" date="2018-12" db="EMBL/GenBank/DDBJ databases">
        <title>Rubrispira sanarue gen. nov., sp., nov., a member of the order Silvanigrellales, isolated from a brackish lake in Hamamatsu Japan.</title>
        <authorList>
            <person name="Maejima Y."/>
            <person name="Iino T."/>
            <person name="Muraguchi Y."/>
            <person name="Fukuda K."/>
            <person name="Nojiri H."/>
            <person name="Ohkuma M."/>
            <person name="Moriuchi R."/>
            <person name="Dohra H."/>
            <person name="Kimbara K."/>
            <person name="Shintani M."/>
        </authorList>
    </citation>
    <scope>NUCLEOTIDE SEQUENCE [LARGE SCALE GENOMIC DNA]</scope>
    <source>
        <strain evidence="2 3">RF1110005</strain>
    </source>
</reference>
<gene>
    <name evidence="2" type="ORF">JCM31447_02480</name>
</gene>
<dbReference type="InterPro" id="IPR050218">
    <property type="entry name" value="LptD"/>
</dbReference>
<dbReference type="PANTHER" id="PTHR30189:SF1">
    <property type="entry name" value="LPS-ASSEMBLY PROTEIN LPTD"/>
    <property type="match status" value="1"/>
</dbReference>
<evidence type="ECO:0000256" key="1">
    <source>
        <dbReference type="SAM" id="Coils"/>
    </source>
</evidence>
<keyword evidence="3" id="KW-1185">Reference proteome</keyword>
<dbReference type="GO" id="GO:1990351">
    <property type="term" value="C:transporter complex"/>
    <property type="evidence" value="ECO:0007669"/>
    <property type="project" value="TreeGrafter"/>
</dbReference>
<dbReference type="GO" id="GO:0009279">
    <property type="term" value="C:cell outer membrane"/>
    <property type="evidence" value="ECO:0007669"/>
    <property type="project" value="InterPro"/>
</dbReference>
<protein>
    <submittedName>
        <fullName evidence="2">Uncharacterized protein</fullName>
    </submittedName>
</protein>
<dbReference type="GO" id="GO:0015920">
    <property type="term" value="P:lipopolysaccharide transport"/>
    <property type="evidence" value="ECO:0007669"/>
    <property type="project" value="InterPro"/>
</dbReference>